<evidence type="ECO:0000256" key="1">
    <source>
        <dbReference type="SAM" id="Coils"/>
    </source>
</evidence>
<dbReference type="PANTHER" id="PTHR35992:SF1">
    <property type="entry name" value="CYTOMATRIX PROTEIN-LIKE PROTEIN"/>
    <property type="match status" value="1"/>
</dbReference>
<reference evidence="3" key="1">
    <citation type="journal article" date="2019" name="Toxins">
        <title>Detection of Abrin-Like and Prepropulchellin-Like Toxin Genes and Transcripts Using Whole Genome Sequencing and Full-Length Transcript Sequencing of Abrus precatorius.</title>
        <authorList>
            <person name="Hovde B.T."/>
            <person name="Daligault H.E."/>
            <person name="Hanschen E.R."/>
            <person name="Kunde Y.A."/>
            <person name="Johnson M.B."/>
            <person name="Starkenburg S.R."/>
            <person name="Johnson S.L."/>
        </authorList>
    </citation>
    <scope>NUCLEOTIDE SEQUENCE [LARGE SCALE GENOMIC DNA]</scope>
</reference>
<dbReference type="Proteomes" id="UP000694853">
    <property type="component" value="Unplaced"/>
</dbReference>
<feature type="region of interest" description="Disordered" evidence="2">
    <location>
        <begin position="327"/>
        <end position="368"/>
    </location>
</feature>
<dbReference type="AlphaFoldDB" id="A0A8B8K3M1"/>
<organism evidence="3 4">
    <name type="scientific">Abrus precatorius</name>
    <name type="common">Indian licorice</name>
    <name type="synonym">Glycine abrus</name>
    <dbReference type="NCBI Taxonomy" id="3816"/>
    <lineage>
        <taxon>Eukaryota</taxon>
        <taxon>Viridiplantae</taxon>
        <taxon>Streptophyta</taxon>
        <taxon>Embryophyta</taxon>
        <taxon>Tracheophyta</taxon>
        <taxon>Spermatophyta</taxon>
        <taxon>Magnoliopsida</taxon>
        <taxon>eudicotyledons</taxon>
        <taxon>Gunneridae</taxon>
        <taxon>Pentapetalae</taxon>
        <taxon>rosids</taxon>
        <taxon>fabids</taxon>
        <taxon>Fabales</taxon>
        <taxon>Fabaceae</taxon>
        <taxon>Papilionoideae</taxon>
        <taxon>50 kb inversion clade</taxon>
        <taxon>NPAAA clade</taxon>
        <taxon>indigoferoid/millettioid clade</taxon>
        <taxon>Abreae</taxon>
        <taxon>Abrus</taxon>
    </lineage>
</organism>
<gene>
    <name evidence="4" type="primary">LOC113852222</name>
</gene>
<feature type="coiled-coil region" evidence="1">
    <location>
        <begin position="225"/>
        <end position="287"/>
    </location>
</feature>
<accession>A0A8B8K3M1</accession>
<evidence type="ECO:0000256" key="2">
    <source>
        <dbReference type="SAM" id="MobiDB-lite"/>
    </source>
</evidence>
<dbReference type="Gene3D" id="1.20.5.340">
    <property type="match status" value="1"/>
</dbReference>
<keyword evidence="3" id="KW-1185">Reference proteome</keyword>
<evidence type="ECO:0000313" key="4">
    <source>
        <dbReference type="RefSeq" id="XP_027338261.1"/>
    </source>
</evidence>
<evidence type="ECO:0000313" key="3">
    <source>
        <dbReference type="Proteomes" id="UP000694853"/>
    </source>
</evidence>
<dbReference type="PANTHER" id="PTHR35992">
    <property type="entry name" value="CYTOMATRIX PROTEIN-LIKE PROTEIN"/>
    <property type="match status" value="1"/>
</dbReference>
<dbReference type="GeneID" id="113852222"/>
<feature type="compositionally biased region" description="Polar residues" evidence="2">
    <location>
        <begin position="130"/>
        <end position="140"/>
    </location>
</feature>
<reference evidence="4" key="2">
    <citation type="submission" date="2025-08" db="UniProtKB">
        <authorList>
            <consortium name="RefSeq"/>
        </authorList>
    </citation>
    <scope>IDENTIFICATION</scope>
    <source>
        <tissue evidence="4">Young leaves</tissue>
    </source>
</reference>
<feature type="region of interest" description="Disordered" evidence="2">
    <location>
        <begin position="130"/>
        <end position="164"/>
    </location>
</feature>
<feature type="compositionally biased region" description="Basic and acidic residues" evidence="2">
    <location>
        <begin position="337"/>
        <end position="351"/>
    </location>
</feature>
<proteinExistence type="predicted"/>
<feature type="compositionally biased region" description="Basic and acidic residues" evidence="2">
    <location>
        <begin position="141"/>
        <end position="155"/>
    </location>
</feature>
<dbReference type="RefSeq" id="XP_027338261.1">
    <property type="nucleotide sequence ID" value="XM_027482460.1"/>
</dbReference>
<keyword evidence="1" id="KW-0175">Coiled coil</keyword>
<dbReference type="KEGG" id="aprc:113852222"/>
<sequence length="406" mass="46223">MRKAKKAESSNAASSERRNWGNIFNSLVQMVRNQQNQLQSFAKSHKFLEDRMRMQHLGWTSDVRIHKDQISQMKGILIFEEKKQLLEAAKADLTLGFKQREASMLKLILEHTEDELADFKAWFEYLSQKSSNGEDQGTVSKDTDLKKEGTADSGRKSSWNSADKNKCSSEIKDELRRLKGEYEKLALEKCSEVSALLAEKKFVWNQYNMMDSDYSNKLRTKQADLEKANEKIKVLVSSMEQLQSEKNEKDSKISELESKVADMEAETTRLNKEISGLSAELESLRRLRNDQVTPVLNHCTEKAKTSDLGNTKSIRTRRNMNLNKEICTPDAPAPAKSSEKGTKSLKRKEVPAEIPTSETSKLFSSSFKGTKNLNREVRAVIPTSETPKLFSSSFKVPKLKPSLRVR</sequence>
<name>A0A8B8K3M1_ABRPR</name>
<dbReference type="OrthoDB" id="1921280at2759"/>
<feature type="compositionally biased region" description="Polar residues" evidence="2">
    <location>
        <begin position="356"/>
        <end position="368"/>
    </location>
</feature>
<protein>
    <submittedName>
        <fullName evidence="4">Uncharacterized protein LOC113852222</fullName>
    </submittedName>
</protein>